<sequence>MRLFVSRGKVFARLLTVLVAGAAVCCLLCGPAPTATAAAAGPERRCTDQVLPVRLSDPGPAAFSVWGRLCWRGARPPSAVQLLVAGGTYDHQYWDLRQAGPHYSYVDAATAAGFATFAVDRIGSGRSSTPPSGTVTAHAEAVSLHDVVTALRAGAVGGHRFRSVVWVGHSYGSIVGAFEISRYHDADGFLATGMLHAINTEHFEETADTVELANQEPKFAGLGLDDGYTTTTPGSRAMFYAPATVSPRVLAAEERAKSFQPAVNFEEVAGLLTPASPALSATRQIDVPVLVLNGQKDETYCGQGHADCTDSGTVLAGEAAYYQPAARLKVVVIPATGHSVGLSTTRRLTYAAMLAWSSSVVS</sequence>
<keyword evidence="3" id="KW-0378">Hydrolase</keyword>
<dbReference type="GO" id="GO:0016787">
    <property type="term" value="F:hydrolase activity"/>
    <property type="evidence" value="ECO:0007669"/>
    <property type="project" value="UniProtKB-KW"/>
</dbReference>
<keyword evidence="4" id="KW-1185">Reference proteome</keyword>
<dbReference type="RefSeq" id="WP_214154536.1">
    <property type="nucleotide sequence ID" value="NZ_JAHBAY010000002.1"/>
</dbReference>
<proteinExistence type="predicted"/>
<accession>A0ABS5TAY1</accession>
<dbReference type="EMBL" id="JAHBAY010000002">
    <property type="protein sequence ID" value="MBT0768232.1"/>
    <property type="molecule type" value="Genomic_DNA"/>
</dbReference>
<keyword evidence="1" id="KW-0732">Signal</keyword>
<evidence type="ECO:0000313" key="4">
    <source>
        <dbReference type="Proteomes" id="UP001197247"/>
    </source>
</evidence>
<feature type="chain" id="PRO_5047369267" evidence="1">
    <location>
        <begin position="38"/>
        <end position="362"/>
    </location>
</feature>
<dbReference type="Pfam" id="PF12697">
    <property type="entry name" value="Abhydrolase_6"/>
    <property type="match status" value="1"/>
</dbReference>
<feature type="domain" description="AB hydrolase-1" evidence="2">
    <location>
        <begin position="82"/>
        <end position="342"/>
    </location>
</feature>
<organism evidence="3 4">
    <name type="scientific">Kineosporia corallincola</name>
    <dbReference type="NCBI Taxonomy" id="2835133"/>
    <lineage>
        <taxon>Bacteria</taxon>
        <taxon>Bacillati</taxon>
        <taxon>Actinomycetota</taxon>
        <taxon>Actinomycetes</taxon>
        <taxon>Kineosporiales</taxon>
        <taxon>Kineosporiaceae</taxon>
        <taxon>Kineosporia</taxon>
    </lineage>
</organism>
<dbReference type="Gene3D" id="3.40.50.1820">
    <property type="entry name" value="alpha/beta hydrolase"/>
    <property type="match status" value="1"/>
</dbReference>
<gene>
    <name evidence="3" type="ORF">KIH74_04820</name>
</gene>
<dbReference type="InterPro" id="IPR029058">
    <property type="entry name" value="AB_hydrolase_fold"/>
</dbReference>
<evidence type="ECO:0000256" key="1">
    <source>
        <dbReference type="SAM" id="SignalP"/>
    </source>
</evidence>
<protein>
    <submittedName>
        <fullName evidence="3">Alpha/beta hydrolase</fullName>
    </submittedName>
</protein>
<evidence type="ECO:0000259" key="2">
    <source>
        <dbReference type="Pfam" id="PF12697"/>
    </source>
</evidence>
<dbReference type="SUPFAM" id="SSF53474">
    <property type="entry name" value="alpha/beta-Hydrolases"/>
    <property type="match status" value="1"/>
</dbReference>
<feature type="signal peptide" evidence="1">
    <location>
        <begin position="1"/>
        <end position="37"/>
    </location>
</feature>
<reference evidence="3 4" key="1">
    <citation type="submission" date="2021-05" db="EMBL/GenBank/DDBJ databases">
        <title>Kineosporia and Streptomyces sp. nov. two new marine actinobacteria isolated from Coral.</title>
        <authorList>
            <person name="Buangrab K."/>
            <person name="Sutthacheep M."/>
            <person name="Yeemin T."/>
            <person name="Harunari E."/>
            <person name="Igarashi Y."/>
            <person name="Kanchanasin P."/>
            <person name="Tanasupawat S."/>
            <person name="Phongsopitanun W."/>
        </authorList>
    </citation>
    <scope>NUCLEOTIDE SEQUENCE [LARGE SCALE GENOMIC DNA]</scope>
    <source>
        <strain evidence="3 4">J2-2</strain>
    </source>
</reference>
<name>A0ABS5TAY1_9ACTN</name>
<comment type="caution">
    <text evidence="3">The sequence shown here is derived from an EMBL/GenBank/DDBJ whole genome shotgun (WGS) entry which is preliminary data.</text>
</comment>
<dbReference type="Proteomes" id="UP001197247">
    <property type="component" value="Unassembled WGS sequence"/>
</dbReference>
<evidence type="ECO:0000313" key="3">
    <source>
        <dbReference type="EMBL" id="MBT0768232.1"/>
    </source>
</evidence>
<dbReference type="InterPro" id="IPR000073">
    <property type="entry name" value="AB_hydrolase_1"/>
</dbReference>